<dbReference type="SUPFAM" id="SSF103473">
    <property type="entry name" value="MFS general substrate transporter"/>
    <property type="match status" value="1"/>
</dbReference>
<feature type="transmembrane region" description="Helical" evidence="7">
    <location>
        <begin position="374"/>
        <end position="395"/>
    </location>
</feature>
<dbReference type="Proteomes" id="UP001145021">
    <property type="component" value="Unassembled WGS sequence"/>
</dbReference>
<evidence type="ECO:0000256" key="3">
    <source>
        <dbReference type="ARBA" id="ARBA00022692"/>
    </source>
</evidence>
<feature type="domain" description="Major facilitator superfamily (MFS) profile" evidence="8">
    <location>
        <begin position="53"/>
        <end position="465"/>
    </location>
</feature>
<protein>
    <recommendedName>
        <fullName evidence="8">Major facilitator superfamily (MFS) profile domain-containing protein</fullName>
    </recommendedName>
</protein>
<evidence type="ECO:0000256" key="6">
    <source>
        <dbReference type="SAM" id="MobiDB-lite"/>
    </source>
</evidence>
<dbReference type="EMBL" id="JANBOH010000197">
    <property type="protein sequence ID" value="KAJ1644036.1"/>
    <property type="molecule type" value="Genomic_DNA"/>
</dbReference>
<keyword evidence="2" id="KW-0813">Transport</keyword>
<proteinExistence type="predicted"/>
<keyword evidence="10" id="KW-1185">Reference proteome</keyword>
<evidence type="ECO:0000313" key="10">
    <source>
        <dbReference type="Proteomes" id="UP001145021"/>
    </source>
</evidence>
<feature type="compositionally biased region" description="Basic and acidic residues" evidence="6">
    <location>
        <begin position="1"/>
        <end position="10"/>
    </location>
</feature>
<dbReference type="GO" id="GO:0022857">
    <property type="term" value="F:transmembrane transporter activity"/>
    <property type="evidence" value="ECO:0007669"/>
    <property type="project" value="InterPro"/>
</dbReference>
<evidence type="ECO:0000259" key="8">
    <source>
        <dbReference type="PROSITE" id="PS50850"/>
    </source>
</evidence>
<dbReference type="FunFam" id="1.20.1250.20:FF:000013">
    <property type="entry name" value="MFS general substrate transporter"/>
    <property type="match status" value="1"/>
</dbReference>
<dbReference type="PANTHER" id="PTHR43791:SF36">
    <property type="entry name" value="TRANSPORTER, PUTATIVE (AFU_ORTHOLOGUE AFUA_6G08340)-RELATED"/>
    <property type="match status" value="1"/>
</dbReference>
<feature type="transmembrane region" description="Helical" evidence="7">
    <location>
        <begin position="119"/>
        <end position="138"/>
    </location>
</feature>
<name>A0A9W8CI13_9FUNG</name>
<dbReference type="FunFam" id="1.20.1250.20:FF:000057">
    <property type="entry name" value="MFS general substrate transporter"/>
    <property type="match status" value="1"/>
</dbReference>
<feature type="transmembrane region" description="Helical" evidence="7">
    <location>
        <begin position="150"/>
        <end position="171"/>
    </location>
</feature>
<dbReference type="Pfam" id="PF07690">
    <property type="entry name" value="MFS_1"/>
    <property type="match status" value="1"/>
</dbReference>
<feature type="transmembrane region" description="Helical" evidence="7">
    <location>
        <begin position="438"/>
        <end position="460"/>
    </location>
</feature>
<feature type="transmembrane region" description="Helical" evidence="7">
    <location>
        <begin position="323"/>
        <end position="340"/>
    </location>
</feature>
<feature type="transmembrane region" description="Helical" evidence="7">
    <location>
        <begin position="284"/>
        <end position="303"/>
    </location>
</feature>
<dbReference type="InterPro" id="IPR036259">
    <property type="entry name" value="MFS_trans_sf"/>
</dbReference>
<dbReference type="PROSITE" id="PS50850">
    <property type="entry name" value="MFS"/>
    <property type="match status" value="1"/>
</dbReference>
<evidence type="ECO:0000256" key="1">
    <source>
        <dbReference type="ARBA" id="ARBA00004141"/>
    </source>
</evidence>
<keyword evidence="3 7" id="KW-0812">Transmembrane</keyword>
<feature type="transmembrane region" description="Helical" evidence="7">
    <location>
        <begin position="180"/>
        <end position="200"/>
    </location>
</feature>
<reference evidence="9" key="1">
    <citation type="submission" date="2022-07" db="EMBL/GenBank/DDBJ databases">
        <title>Phylogenomic reconstructions and comparative analyses of Kickxellomycotina fungi.</title>
        <authorList>
            <person name="Reynolds N.K."/>
            <person name="Stajich J.E."/>
            <person name="Barry K."/>
            <person name="Grigoriev I.V."/>
            <person name="Crous P."/>
            <person name="Smith M.E."/>
        </authorList>
    </citation>
    <scope>NUCLEOTIDE SEQUENCE</scope>
    <source>
        <strain evidence="9">NBRC 105413</strain>
    </source>
</reference>
<feature type="transmembrane region" description="Helical" evidence="7">
    <location>
        <begin position="347"/>
        <end position="368"/>
    </location>
</feature>
<evidence type="ECO:0000313" key="9">
    <source>
        <dbReference type="EMBL" id="KAJ1644036.1"/>
    </source>
</evidence>
<feature type="compositionally biased region" description="Basic and acidic residues" evidence="6">
    <location>
        <begin position="23"/>
        <end position="32"/>
    </location>
</feature>
<dbReference type="PANTHER" id="PTHR43791">
    <property type="entry name" value="PERMEASE-RELATED"/>
    <property type="match status" value="1"/>
</dbReference>
<evidence type="ECO:0000256" key="7">
    <source>
        <dbReference type="SAM" id="Phobius"/>
    </source>
</evidence>
<keyword evidence="5 7" id="KW-0472">Membrane</keyword>
<evidence type="ECO:0000256" key="5">
    <source>
        <dbReference type="ARBA" id="ARBA00023136"/>
    </source>
</evidence>
<evidence type="ECO:0000256" key="4">
    <source>
        <dbReference type="ARBA" id="ARBA00022989"/>
    </source>
</evidence>
<feature type="region of interest" description="Disordered" evidence="6">
    <location>
        <begin position="1"/>
        <end position="32"/>
    </location>
</feature>
<feature type="transmembrane region" description="Helical" evidence="7">
    <location>
        <begin position="212"/>
        <end position="234"/>
    </location>
</feature>
<sequence>MSKPVTKVEEAVLETDESSISEKSLDRKPYVPESGPERDAIVKHLRFKLDMRLIPHLAILYLFNSLDRGNIGNARLAHLEEDTHLKGNDFYNALSFFYFGYTIAQVPTMYIFKKVTPSVLIGVTMVLWGVCSTCMAAAKDHSGLIATRFFLGIFEAGVGMGAPTIISFFYMRSELAWRQAIFYGSSTFAGAFGGLVAYGVSKNLANEHLAPWKLLFIIEGTPTIFLGIVTFFLLPNSPEKLESWFVTPQEKQVAIERARQGYNTDSSLLDKRQLIAAFTDWKNLFYCLIYIGLNIPLASYQSFLPTIIKLMGYTEAKAQLMTVPPYACALAFLLLISWNSDRTMLRGYHVCLCALVACVGYVLLISSSKLGCNYAGACLAAMGLYPIVPLMLSWVSNNNVGHTKRAISLAIMNMLGQCFATVGTQIFKNKTAPRFFMGYSICIAFTGLMMVLSLVLTFLLKRENARRQEKFGDPRPLSSSEQTEVIEKGIYDKHPGFRYFI</sequence>
<dbReference type="Gene3D" id="1.20.1250.20">
    <property type="entry name" value="MFS general substrate transporter like domains"/>
    <property type="match status" value="2"/>
</dbReference>
<comment type="caution">
    <text evidence="9">The sequence shown here is derived from an EMBL/GenBank/DDBJ whole genome shotgun (WGS) entry which is preliminary data.</text>
</comment>
<dbReference type="AlphaFoldDB" id="A0A9W8CI13"/>
<organism evidence="9 10">
    <name type="scientific">Coemansia asiatica</name>
    <dbReference type="NCBI Taxonomy" id="1052880"/>
    <lineage>
        <taxon>Eukaryota</taxon>
        <taxon>Fungi</taxon>
        <taxon>Fungi incertae sedis</taxon>
        <taxon>Zoopagomycota</taxon>
        <taxon>Kickxellomycotina</taxon>
        <taxon>Kickxellomycetes</taxon>
        <taxon>Kickxellales</taxon>
        <taxon>Kickxellaceae</taxon>
        <taxon>Coemansia</taxon>
    </lineage>
</organism>
<comment type="subcellular location">
    <subcellularLocation>
        <location evidence="1">Membrane</location>
        <topology evidence="1">Multi-pass membrane protein</topology>
    </subcellularLocation>
</comment>
<keyword evidence="4 7" id="KW-1133">Transmembrane helix</keyword>
<dbReference type="GO" id="GO:0016020">
    <property type="term" value="C:membrane"/>
    <property type="evidence" value="ECO:0007669"/>
    <property type="project" value="UniProtKB-SubCell"/>
</dbReference>
<dbReference type="InterPro" id="IPR011701">
    <property type="entry name" value="MFS"/>
</dbReference>
<accession>A0A9W8CI13</accession>
<feature type="transmembrane region" description="Helical" evidence="7">
    <location>
        <begin position="407"/>
        <end position="426"/>
    </location>
</feature>
<dbReference type="InterPro" id="IPR020846">
    <property type="entry name" value="MFS_dom"/>
</dbReference>
<evidence type="ECO:0000256" key="2">
    <source>
        <dbReference type="ARBA" id="ARBA00022448"/>
    </source>
</evidence>
<gene>
    <name evidence="9" type="ORF">LPJ64_004234</name>
</gene>